<sequence>MYFLHGEMAISQVYVESSQGDDEIIHSCAKLRLAVRHHGLPHTRRADEPPKPKGNITGTDFPHKQWPLRLFTGIKVCCSQAGAQVTTVHVNQSST</sequence>
<protein>
    <submittedName>
        <fullName evidence="2">Uncharacterized protein</fullName>
    </submittedName>
</protein>
<dbReference type="EMBL" id="BMAT01010472">
    <property type="protein sequence ID" value="GFS27259.1"/>
    <property type="molecule type" value="Genomic_DNA"/>
</dbReference>
<reference evidence="2 3" key="1">
    <citation type="journal article" date="2021" name="Elife">
        <title>Chloroplast acquisition without the gene transfer in kleptoplastic sea slugs, Plakobranchus ocellatus.</title>
        <authorList>
            <person name="Maeda T."/>
            <person name="Takahashi S."/>
            <person name="Yoshida T."/>
            <person name="Shimamura S."/>
            <person name="Takaki Y."/>
            <person name="Nagai Y."/>
            <person name="Toyoda A."/>
            <person name="Suzuki Y."/>
            <person name="Arimoto A."/>
            <person name="Ishii H."/>
            <person name="Satoh N."/>
            <person name="Nishiyama T."/>
            <person name="Hasebe M."/>
            <person name="Maruyama T."/>
            <person name="Minagawa J."/>
            <person name="Obokata J."/>
            <person name="Shigenobu S."/>
        </authorList>
    </citation>
    <scope>NUCLEOTIDE SEQUENCE [LARGE SCALE GENOMIC DNA]</scope>
</reference>
<keyword evidence="3" id="KW-1185">Reference proteome</keyword>
<dbReference type="AlphaFoldDB" id="A0AAV4JX44"/>
<evidence type="ECO:0000313" key="3">
    <source>
        <dbReference type="Proteomes" id="UP000762676"/>
    </source>
</evidence>
<accession>A0AAV4JX44</accession>
<proteinExistence type="predicted"/>
<name>A0AAV4JX44_9GAST</name>
<comment type="caution">
    <text evidence="2">The sequence shown here is derived from an EMBL/GenBank/DDBJ whole genome shotgun (WGS) entry which is preliminary data.</text>
</comment>
<evidence type="ECO:0000313" key="2">
    <source>
        <dbReference type="EMBL" id="GFS27259.1"/>
    </source>
</evidence>
<evidence type="ECO:0000256" key="1">
    <source>
        <dbReference type="SAM" id="MobiDB-lite"/>
    </source>
</evidence>
<organism evidence="2 3">
    <name type="scientific">Elysia marginata</name>
    <dbReference type="NCBI Taxonomy" id="1093978"/>
    <lineage>
        <taxon>Eukaryota</taxon>
        <taxon>Metazoa</taxon>
        <taxon>Spiralia</taxon>
        <taxon>Lophotrochozoa</taxon>
        <taxon>Mollusca</taxon>
        <taxon>Gastropoda</taxon>
        <taxon>Heterobranchia</taxon>
        <taxon>Euthyneura</taxon>
        <taxon>Panpulmonata</taxon>
        <taxon>Sacoglossa</taxon>
        <taxon>Placobranchoidea</taxon>
        <taxon>Plakobranchidae</taxon>
        <taxon>Elysia</taxon>
    </lineage>
</organism>
<gene>
    <name evidence="2" type="ORF">ElyMa_005251400</name>
</gene>
<dbReference type="Proteomes" id="UP000762676">
    <property type="component" value="Unassembled WGS sequence"/>
</dbReference>
<feature type="region of interest" description="Disordered" evidence="1">
    <location>
        <begin position="40"/>
        <end position="61"/>
    </location>
</feature>